<dbReference type="GO" id="GO:0042597">
    <property type="term" value="C:periplasmic space"/>
    <property type="evidence" value="ECO:0007669"/>
    <property type="project" value="UniProtKB-SubCell"/>
</dbReference>
<keyword evidence="4" id="KW-0646">Protease inhibitor</keyword>
<dbReference type="InterPro" id="IPR022815">
    <property type="entry name" value="Inh"/>
</dbReference>
<evidence type="ECO:0000256" key="7">
    <source>
        <dbReference type="ARBA" id="ARBA00023215"/>
    </source>
</evidence>
<dbReference type="InterPro" id="IPR021140">
    <property type="entry name" value="Inh/Omp19"/>
</dbReference>
<feature type="domain" description="Alkaline proteinase inhibitor/ Outer membrane lipoprotein Omp19" evidence="9">
    <location>
        <begin position="49"/>
        <end position="141"/>
    </location>
</feature>
<keyword evidence="3" id="KW-0483">Metalloprotease inhibitor</keyword>
<comment type="caution">
    <text evidence="10">The sequence shown here is derived from an EMBL/GenBank/DDBJ whole genome shotgun (WGS) entry which is preliminary data.</text>
</comment>
<accession>A0A3M5TZ12</accession>
<dbReference type="Gene3D" id="2.40.128.10">
    <property type="match status" value="1"/>
</dbReference>
<dbReference type="SUPFAM" id="SSF50882">
    <property type="entry name" value="beta-Barrel protease inhibitors"/>
    <property type="match status" value="1"/>
</dbReference>
<evidence type="ECO:0000313" key="11">
    <source>
        <dbReference type="Proteomes" id="UP000281514"/>
    </source>
</evidence>
<dbReference type="EMBL" id="RBTX01000160">
    <property type="protein sequence ID" value="RMU38514.1"/>
    <property type="molecule type" value="Genomic_DNA"/>
</dbReference>
<keyword evidence="8" id="KW-0472">Membrane</keyword>
<dbReference type="InterPro" id="IPR016085">
    <property type="entry name" value="Protease_inh_B-barrel_dom"/>
</dbReference>
<dbReference type="PRINTS" id="PR01274">
    <property type="entry name" value="MPTASEINHBTR"/>
</dbReference>
<keyword evidence="7" id="KW-0481">Metalloenzyme inhibitor</keyword>
<protein>
    <submittedName>
        <fullName evidence="10">Protease inhibitor Inh</fullName>
    </submittedName>
</protein>
<proteinExistence type="inferred from homology"/>
<keyword evidence="5" id="KW-0732">Signal</keyword>
<feature type="transmembrane region" description="Helical" evidence="8">
    <location>
        <begin position="23"/>
        <end position="46"/>
    </location>
</feature>
<dbReference type="GO" id="GO:0008191">
    <property type="term" value="F:metalloendopeptidase inhibitor activity"/>
    <property type="evidence" value="ECO:0007669"/>
    <property type="project" value="InterPro"/>
</dbReference>
<evidence type="ECO:0000256" key="3">
    <source>
        <dbReference type="ARBA" id="ARBA00022608"/>
    </source>
</evidence>
<gene>
    <name evidence="10" type="ORF">ALP32_100720</name>
</gene>
<evidence type="ECO:0000256" key="4">
    <source>
        <dbReference type="ARBA" id="ARBA00022690"/>
    </source>
</evidence>
<comment type="similarity">
    <text evidence="2">Belongs to the protease inhibitor I38 family.</text>
</comment>
<evidence type="ECO:0000256" key="5">
    <source>
        <dbReference type="ARBA" id="ARBA00022729"/>
    </source>
</evidence>
<name>A0A3M5TZ12_9PSED</name>
<evidence type="ECO:0000256" key="2">
    <source>
        <dbReference type="ARBA" id="ARBA00006813"/>
    </source>
</evidence>
<comment type="subcellular location">
    <subcellularLocation>
        <location evidence="1">Periplasm</location>
    </subcellularLocation>
</comment>
<dbReference type="AlphaFoldDB" id="A0A3M5TZ12"/>
<sequence length="144" mass="15510">MLVGGSIDSPMSWYILAMTTHRFFQIAPAVVVLLVGICGVSTAMSLKLPSPAELSGKWQLFIQAQADQACELQLNTDVPQLGGDPACAAKWLHEAPTGWFPTPDGLALTGKEGNRLIHFNHTGGQHYQARLPGGETLMLERLAD</sequence>
<evidence type="ECO:0000256" key="1">
    <source>
        <dbReference type="ARBA" id="ARBA00004418"/>
    </source>
</evidence>
<keyword evidence="8" id="KW-0812">Transmembrane</keyword>
<evidence type="ECO:0000256" key="6">
    <source>
        <dbReference type="ARBA" id="ARBA00022764"/>
    </source>
</evidence>
<reference evidence="10 11" key="1">
    <citation type="submission" date="2018-08" db="EMBL/GenBank/DDBJ databases">
        <title>Recombination of ecologically and evolutionarily significant loci maintains genetic cohesion in the Pseudomonas syringae species complex.</title>
        <authorList>
            <person name="Dillon M."/>
            <person name="Thakur S."/>
            <person name="Almeida R.N.D."/>
            <person name="Weir B.S."/>
            <person name="Guttman D.S."/>
        </authorList>
    </citation>
    <scope>NUCLEOTIDE SEQUENCE [LARGE SCALE GENOMIC DNA]</scope>
    <source>
        <strain evidence="10 11">ICMP 9749</strain>
    </source>
</reference>
<evidence type="ECO:0000259" key="9">
    <source>
        <dbReference type="Pfam" id="PF02974"/>
    </source>
</evidence>
<evidence type="ECO:0000256" key="8">
    <source>
        <dbReference type="SAM" id="Phobius"/>
    </source>
</evidence>
<organism evidence="10 11">
    <name type="scientific">Pseudomonas avellanae</name>
    <dbReference type="NCBI Taxonomy" id="46257"/>
    <lineage>
        <taxon>Bacteria</taxon>
        <taxon>Pseudomonadati</taxon>
        <taxon>Pseudomonadota</taxon>
        <taxon>Gammaproteobacteria</taxon>
        <taxon>Pseudomonadales</taxon>
        <taxon>Pseudomonadaceae</taxon>
        <taxon>Pseudomonas</taxon>
    </lineage>
</organism>
<keyword evidence="8" id="KW-1133">Transmembrane helix</keyword>
<dbReference type="Pfam" id="PF02974">
    <property type="entry name" value="Inh"/>
    <property type="match status" value="1"/>
</dbReference>
<dbReference type="Proteomes" id="UP000281514">
    <property type="component" value="Unassembled WGS sequence"/>
</dbReference>
<evidence type="ECO:0000313" key="10">
    <source>
        <dbReference type="EMBL" id="RMU38514.1"/>
    </source>
</evidence>
<keyword evidence="6" id="KW-0574">Periplasm</keyword>